<dbReference type="Proteomes" id="UP000244005">
    <property type="component" value="Unassembled WGS sequence"/>
</dbReference>
<protein>
    <submittedName>
        <fullName evidence="2">Uncharacterized protein</fullName>
    </submittedName>
</protein>
<proteinExistence type="predicted"/>
<dbReference type="EMBL" id="KZ772739">
    <property type="protein sequence ID" value="PTQ35933.1"/>
    <property type="molecule type" value="Genomic_DNA"/>
</dbReference>
<keyword evidence="3" id="KW-1185">Reference proteome</keyword>
<sequence length="247" mass="28282">MIRPQKKFTNRLIDQWEQDLLLKVMQRKIKSAKSTIPGARKSHQQSSPEVLKPRNACSLEWNFSDLKRRLPLIRTSNPKASASLSPRQLNPRDIMAKLKESKEKKIPSQKKSNKTEGVTILELEDGEEDAKSGSETDVETVGPQLSDEFLADEFEDTDDDLLSQLWNSCKREDALLDDAPHSKQRRVGPTTTAVFYLNTITCPDRSKPSPSKENRPRKNMSLPKKSKVRESRTVSKILKKREDGWRE</sequence>
<feature type="region of interest" description="Disordered" evidence="1">
    <location>
        <begin position="32"/>
        <end position="51"/>
    </location>
</feature>
<name>A0A2R6WQ27_MARPO</name>
<gene>
    <name evidence="2" type="ORF">MARPO_0067s0027</name>
</gene>
<feature type="region of interest" description="Disordered" evidence="1">
    <location>
        <begin position="99"/>
        <end position="143"/>
    </location>
</feature>
<feature type="region of interest" description="Disordered" evidence="1">
    <location>
        <begin position="199"/>
        <end position="233"/>
    </location>
</feature>
<evidence type="ECO:0000313" key="3">
    <source>
        <dbReference type="Proteomes" id="UP000244005"/>
    </source>
</evidence>
<dbReference type="Gramene" id="Mp7g19500.1">
    <property type="protein sequence ID" value="Mp7g19500.1.cds"/>
    <property type="gene ID" value="Mp7g19500"/>
</dbReference>
<evidence type="ECO:0000313" key="2">
    <source>
        <dbReference type="EMBL" id="PTQ35933.1"/>
    </source>
</evidence>
<reference evidence="3" key="1">
    <citation type="journal article" date="2017" name="Cell">
        <title>Insights into land plant evolution garnered from the Marchantia polymorpha genome.</title>
        <authorList>
            <person name="Bowman J.L."/>
            <person name="Kohchi T."/>
            <person name="Yamato K.T."/>
            <person name="Jenkins J."/>
            <person name="Shu S."/>
            <person name="Ishizaki K."/>
            <person name="Yamaoka S."/>
            <person name="Nishihama R."/>
            <person name="Nakamura Y."/>
            <person name="Berger F."/>
            <person name="Adam C."/>
            <person name="Aki S.S."/>
            <person name="Althoff F."/>
            <person name="Araki T."/>
            <person name="Arteaga-Vazquez M.A."/>
            <person name="Balasubrmanian S."/>
            <person name="Barry K."/>
            <person name="Bauer D."/>
            <person name="Boehm C.R."/>
            <person name="Briginshaw L."/>
            <person name="Caballero-Perez J."/>
            <person name="Catarino B."/>
            <person name="Chen F."/>
            <person name="Chiyoda S."/>
            <person name="Chovatia M."/>
            <person name="Davies K.M."/>
            <person name="Delmans M."/>
            <person name="Demura T."/>
            <person name="Dierschke T."/>
            <person name="Dolan L."/>
            <person name="Dorantes-Acosta A.E."/>
            <person name="Eklund D.M."/>
            <person name="Florent S.N."/>
            <person name="Flores-Sandoval E."/>
            <person name="Fujiyama A."/>
            <person name="Fukuzawa H."/>
            <person name="Galik B."/>
            <person name="Grimanelli D."/>
            <person name="Grimwood J."/>
            <person name="Grossniklaus U."/>
            <person name="Hamada T."/>
            <person name="Haseloff J."/>
            <person name="Hetherington A.J."/>
            <person name="Higo A."/>
            <person name="Hirakawa Y."/>
            <person name="Hundley H.N."/>
            <person name="Ikeda Y."/>
            <person name="Inoue K."/>
            <person name="Inoue S.I."/>
            <person name="Ishida S."/>
            <person name="Jia Q."/>
            <person name="Kakita M."/>
            <person name="Kanazawa T."/>
            <person name="Kawai Y."/>
            <person name="Kawashima T."/>
            <person name="Kennedy M."/>
            <person name="Kinose K."/>
            <person name="Kinoshita T."/>
            <person name="Kohara Y."/>
            <person name="Koide E."/>
            <person name="Komatsu K."/>
            <person name="Kopischke S."/>
            <person name="Kubo M."/>
            <person name="Kyozuka J."/>
            <person name="Lagercrantz U."/>
            <person name="Lin S.S."/>
            <person name="Lindquist E."/>
            <person name="Lipzen A.M."/>
            <person name="Lu C.W."/>
            <person name="De Luna E."/>
            <person name="Martienssen R.A."/>
            <person name="Minamino N."/>
            <person name="Mizutani M."/>
            <person name="Mizutani M."/>
            <person name="Mochizuki N."/>
            <person name="Monte I."/>
            <person name="Mosher R."/>
            <person name="Nagasaki H."/>
            <person name="Nakagami H."/>
            <person name="Naramoto S."/>
            <person name="Nishitani K."/>
            <person name="Ohtani M."/>
            <person name="Okamoto T."/>
            <person name="Okumura M."/>
            <person name="Phillips J."/>
            <person name="Pollak B."/>
            <person name="Reinders A."/>
            <person name="Rovekamp M."/>
            <person name="Sano R."/>
            <person name="Sawa S."/>
            <person name="Schmid M.W."/>
            <person name="Shirakawa M."/>
            <person name="Solano R."/>
            <person name="Spunde A."/>
            <person name="Suetsugu N."/>
            <person name="Sugano S."/>
            <person name="Sugiyama A."/>
            <person name="Sun R."/>
            <person name="Suzuki Y."/>
            <person name="Takenaka M."/>
            <person name="Takezawa D."/>
            <person name="Tomogane H."/>
            <person name="Tsuzuki M."/>
            <person name="Ueda T."/>
            <person name="Umeda M."/>
            <person name="Ward J.M."/>
            <person name="Watanabe Y."/>
            <person name="Yazaki K."/>
            <person name="Yokoyama R."/>
            <person name="Yoshitake Y."/>
            <person name="Yotsui I."/>
            <person name="Zachgo S."/>
            <person name="Schmutz J."/>
        </authorList>
    </citation>
    <scope>NUCLEOTIDE SEQUENCE [LARGE SCALE GENOMIC DNA]</scope>
    <source>
        <strain evidence="3">Tak-1</strain>
    </source>
</reference>
<accession>A0A2R6WQ27</accession>
<organism evidence="2 3">
    <name type="scientific">Marchantia polymorpha</name>
    <name type="common">Common liverwort</name>
    <name type="synonym">Marchantia aquatica</name>
    <dbReference type="NCBI Taxonomy" id="3197"/>
    <lineage>
        <taxon>Eukaryota</taxon>
        <taxon>Viridiplantae</taxon>
        <taxon>Streptophyta</taxon>
        <taxon>Embryophyta</taxon>
        <taxon>Marchantiophyta</taxon>
        <taxon>Marchantiopsida</taxon>
        <taxon>Marchantiidae</taxon>
        <taxon>Marchantiales</taxon>
        <taxon>Marchantiaceae</taxon>
        <taxon>Marchantia</taxon>
    </lineage>
</organism>
<dbReference type="AlphaFoldDB" id="A0A2R6WQ27"/>
<evidence type="ECO:0000256" key="1">
    <source>
        <dbReference type="SAM" id="MobiDB-lite"/>
    </source>
</evidence>
<feature type="compositionally biased region" description="Basic and acidic residues" evidence="1">
    <location>
        <begin position="204"/>
        <end position="216"/>
    </location>
</feature>